<dbReference type="Gramene" id="PGSC0003DMT400043839">
    <property type="protein sequence ID" value="PGSC0003DMT400043839"/>
    <property type="gene ID" value="PGSC0003DMG400017015"/>
</dbReference>
<evidence type="ECO:0000313" key="2">
    <source>
        <dbReference type="EnsemblPlants" id="PGSC0003DMT400043839"/>
    </source>
</evidence>
<name>M1BF95_SOLTU</name>
<reference evidence="3" key="1">
    <citation type="journal article" date="2011" name="Nature">
        <title>Genome sequence and analysis of the tuber crop potato.</title>
        <authorList>
            <consortium name="The Potato Genome Sequencing Consortium"/>
        </authorList>
    </citation>
    <scope>NUCLEOTIDE SEQUENCE [LARGE SCALE GENOMIC DNA]</scope>
    <source>
        <strain evidence="3">cv. DM1-3 516 R44</strain>
    </source>
</reference>
<feature type="region of interest" description="Disordered" evidence="1">
    <location>
        <begin position="1"/>
        <end position="20"/>
    </location>
</feature>
<dbReference type="EnsemblPlants" id="PGSC0003DMT400043839">
    <property type="protein sequence ID" value="PGSC0003DMT400043839"/>
    <property type="gene ID" value="PGSC0003DMG400017015"/>
</dbReference>
<dbReference type="eggNOG" id="KOG0017">
    <property type="taxonomic scope" value="Eukaryota"/>
</dbReference>
<proteinExistence type="predicted"/>
<dbReference type="HOGENOM" id="CLU_1043551_0_0_1"/>
<dbReference type="InParanoid" id="M1BF95"/>
<dbReference type="PANTHER" id="PTHR32108:SF9">
    <property type="entry name" value="REVERSE TRANSCRIPTASE RNASE H-LIKE DOMAIN-CONTAINING PROTEIN"/>
    <property type="match status" value="1"/>
</dbReference>
<sequence length="267" mass="29271">MTNNTETVVNPVDTPVDSMTRESATVEQNQTLRHVMAQLWQAWANGQEPPTFIPDFPEITSIRSSSSQVSISDPFFPPRYGPFDNCGAEPSTTRPQGMPFRNNPTVATAAPVYTLPQPTVTQRAAQEGQFTVHPKQYYTPGIAFGGFQANERCEYHSGSPGHNTDNCWTLKGAIEKLIDHGVVVVTNDQNTPNVTNNPLPAQNNLVGMICDDQEYKLLGKMGKLFRKIEEENKPIKSLEPVASLSVEGVNLDTKVLCVPGVSKGIEV</sequence>
<dbReference type="PaxDb" id="4113-PGSC0003DMT400043839"/>
<evidence type="ECO:0000256" key="1">
    <source>
        <dbReference type="SAM" id="MobiDB-lite"/>
    </source>
</evidence>
<accession>M1BF95</accession>
<organism evidence="2 3">
    <name type="scientific">Solanum tuberosum</name>
    <name type="common">Potato</name>
    <dbReference type="NCBI Taxonomy" id="4113"/>
    <lineage>
        <taxon>Eukaryota</taxon>
        <taxon>Viridiplantae</taxon>
        <taxon>Streptophyta</taxon>
        <taxon>Embryophyta</taxon>
        <taxon>Tracheophyta</taxon>
        <taxon>Spermatophyta</taxon>
        <taxon>Magnoliopsida</taxon>
        <taxon>eudicotyledons</taxon>
        <taxon>Gunneridae</taxon>
        <taxon>Pentapetalae</taxon>
        <taxon>asterids</taxon>
        <taxon>lamiids</taxon>
        <taxon>Solanales</taxon>
        <taxon>Solanaceae</taxon>
        <taxon>Solanoideae</taxon>
        <taxon>Solaneae</taxon>
        <taxon>Solanum</taxon>
    </lineage>
</organism>
<dbReference type="Proteomes" id="UP000011115">
    <property type="component" value="Unassembled WGS sequence"/>
</dbReference>
<keyword evidence="3" id="KW-1185">Reference proteome</keyword>
<reference evidence="2" key="2">
    <citation type="submission" date="2015-06" db="UniProtKB">
        <authorList>
            <consortium name="EnsemblPlants"/>
        </authorList>
    </citation>
    <scope>IDENTIFICATION</scope>
    <source>
        <strain evidence="2">DM1-3 516 R44</strain>
    </source>
</reference>
<dbReference type="OMA" id="ANERCEY"/>
<evidence type="ECO:0000313" key="3">
    <source>
        <dbReference type="Proteomes" id="UP000011115"/>
    </source>
</evidence>
<protein>
    <submittedName>
        <fullName evidence="2">RNase H family protein</fullName>
    </submittedName>
</protein>
<dbReference type="AlphaFoldDB" id="M1BF95"/>
<dbReference type="PANTHER" id="PTHR32108">
    <property type="entry name" value="DNA-DIRECTED RNA POLYMERASE SUBUNIT ALPHA"/>
    <property type="match status" value="1"/>
</dbReference>